<evidence type="ECO:0000313" key="2">
    <source>
        <dbReference type="EMBL" id="KAG1308243.1"/>
    </source>
</evidence>
<dbReference type="OrthoDB" id="10474782at2759"/>
<dbReference type="EMBL" id="JAANQT010000806">
    <property type="protein sequence ID" value="KAG1308243.1"/>
    <property type="molecule type" value="Genomic_DNA"/>
</dbReference>
<feature type="region of interest" description="Disordered" evidence="1">
    <location>
        <begin position="1"/>
        <end position="21"/>
    </location>
</feature>
<evidence type="ECO:0000256" key="1">
    <source>
        <dbReference type="SAM" id="MobiDB-lite"/>
    </source>
</evidence>
<keyword evidence="3" id="KW-1185">Reference proteome</keyword>
<proteinExistence type="predicted"/>
<dbReference type="Proteomes" id="UP000716291">
    <property type="component" value="Unassembled WGS sequence"/>
</dbReference>
<accession>A0A9P6X9S3</accession>
<reference evidence="2" key="1">
    <citation type="journal article" date="2020" name="Microb. Genom.">
        <title>Genetic diversity of clinical and environmental Mucorales isolates obtained from an investigation of mucormycosis cases among solid organ transplant recipients.</title>
        <authorList>
            <person name="Nguyen M.H."/>
            <person name="Kaul D."/>
            <person name="Muto C."/>
            <person name="Cheng S.J."/>
            <person name="Richter R.A."/>
            <person name="Bruno V.M."/>
            <person name="Liu G."/>
            <person name="Beyhan S."/>
            <person name="Sundermann A.J."/>
            <person name="Mounaud S."/>
            <person name="Pasculle A.W."/>
            <person name="Nierman W.C."/>
            <person name="Driscoll E."/>
            <person name="Cumbie R."/>
            <person name="Clancy C.J."/>
            <person name="Dupont C.L."/>
        </authorList>
    </citation>
    <scope>NUCLEOTIDE SEQUENCE</scope>
    <source>
        <strain evidence="2">GL11</strain>
    </source>
</reference>
<gene>
    <name evidence="2" type="ORF">G6F64_006187</name>
</gene>
<protein>
    <submittedName>
        <fullName evidence="2">Uncharacterized protein</fullName>
    </submittedName>
</protein>
<name>A0A9P6X9S3_RHIOR</name>
<comment type="caution">
    <text evidence="2">The sequence shown here is derived from an EMBL/GenBank/DDBJ whole genome shotgun (WGS) entry which is preliminary data.</text>
</comment>
<evidence type="ECO:0000313" key="3">
    <source>
        <dbReference type="Proteomes" id="UP000716291"/>
    </source>
</evidence>
<sequence>MKRKKKLTLDLSAQEGSSTKKLRINTSGSQVIQEKVPPQEEFDNNFQPPIKSTFNYVASSDPFEGFKKKSGKEKSPINNDNDVKDLYATALSTSATNHAISSSSKCPYHIKSKAETHQEFTKTSVTKAILNNICKDANMIMELQKWISHIAQVIYTDSMFTSYFYLEQVKSKQVPAAITHNLVYQLFLLLNRQGKNAGEEVKYCFDRFCEYLSERISLNEFKATSQATLKKELPPTFLGVDRANGCQELK</sequence>
<dbReference type="AlphaFoldDB" id="A0A9P6X9S3"/>
<organism evidence="2 3">
    <name type="scientific">Rhizopus oryzae</name>
    <name type="common">Mucormycosis agent</name>
    <name type="synonym">Rhizopus arrhizus var. delemar</name>
    <dbReference type="NCBI Taxonomy" id="64495"/>
    <lineage>
        <taxon>Eukaryota</taxon>
        <taxon>Fungi</taxon>
        <taxon>Fungi incertae sedis</taxon>
        <taxon>Mucoromycota</taxon>
        <taxon>Mucoromycotina</taxon>
        <taxon>Mucoromycetes</taxon>
        <taxon>Mucorales</taxon>
        <taxon>Mucorineae</taxon>
        <taxon>Rhizopodaceae</taxon>
        <taxon>Rhizopus</taxon>
    </lineage>
</organism>